<dbReference type="PANTHER" id="PTHR38493:SF1">
    <property type="entry name" value="SFI1 SPINDLE BODY DOMAIN-CONTAINING PROTEIN"/>
    <property type="match status" value="1"/>
</dbReference>
<dbReference type="PANTHER" id="PTHR38493">
    <property type="entry name" value="CHROMOSOME 1 OPEN READING FRAME 167"/>
    <property type="match status" value="1"/>
</dbReference>
<feature type="compositionally biased region" description="Basic and acidic residues" evidence="1">
    <location>
        <begin position="1"/>
        <end position="13"/>
    </location>
</feature>
<name>A0A643CIU6_BALPH</name>
<gene>
    <name evidence="2" type="ORF">E2I00_010278</name>
</gene>
<dbReference type="InterPro" id="IPR031473">
    <property type="entry name" value="DUF4684"/>
</dbReference>
<comment type="caution">
    <text evidence="2">The sequence shown here is derived from an EMBL/GenBank/DDBJ whole genome shotgun (WGS) entry which is preliminary data.</text>
</comment>
<organism evidence="2 3">
    <name type="scientific">Balaenoptera physalus</name>
    <name type="common">Fin whale</name>
    <name type="synonym">Balaena physalus</name>
    <dbReference type="NCBI Taxonomy" id="9770"/>
    <lineage>
        <taxon>Eukaryota</taxon>
        <taxon>Metazoa</taxon>
        <taxon>Chordata</taxon>
        <taxon>Craniata</taxon>
        <taxon>Vertebrata</taxon>
        <taxon>Euteleostomi</taxon>
        <taxon>Mammalia</taxon>
        <taxon>Eutheria</taxon>
        <taxon>Laurasiatheria</taxon>
        <taxon>Artiodactyla</taxon>
        <taxon>Whippomorpha</taxon>
        <taxon>Cetacea</taxon>
        <taxon>Mysticeti</taxon>
        <taxon>Balaenopteridae</taxon>
        <taxon>Balaenoptera</taxon>
    </lineage>
</organism>
<proteinExistence type="predicted"/>
<accession>A0A643CIU6</accession>
<feature type="region of interest" description="Disordered" evidence="1">
    <location>
        <begin position="277"/>
        <end position="326"/>
    </location>
</feature>
<feature type="region of interest" description="Disordered" evidence="1">
    <location>
        <begin position="1135"/>
        <end position="1159"/>
    </location>
</feature>
<reference evidence="2 3" key="1">
    <citation type="journal article" date="2019" name="PLoS ONE">
        <title>Genomic analyses reveal an absence of contemporary introgressive admixture between fin whales and blue whales, despite known hybrids.</title>
        <authorList>
            <person name="Westbury M.V."/>
            <person name="Petersen B."/>
            <person name="Lorenzen E.D."/>
        </authorList>
    </citation>
    <scope>NUCLEOTIDE SEQUENCE [LARGE SCALE GENOMIC DNA]</scope>
    <source>
        <strain evidence="2">FinWhale-01</strain>
    </source>
</reference>
<feature type="region of interest" description="Disordered" evidence="1">
    <location>
        <begin position="1"/>
        <end position="74"/>
    </location>
</feature>
<feature type="region of interest" description="Disordered" evidence="1">
    <location>
        <begin position="176"/>
        <end position="202"/>
    </location>
</feature>
<evidence type="ECO:0000313" key="3">
    <source>
        <dbReference type="Proteomes" id="UP000437017"/>
    </source>
</evidence>
<feature type="region of interest" description="Disordered" evidence="1">
    <location>
        <begin position="371"/>
        <end position="393"/>
    </location>
</feature>
<dbReference type="Proteomes" id="UP000437017">
    <property type="component" value="Unassembled WGS sequence"/>
</dbReference>
<feature type="region of interest" description="Disordered" evidence="1">
    <location>
        <begin position="1308"/>
        <end position="1359"/>
    </location>
</feature>
<keyword evidence="3" id="KW-1185">Reference proteome</keyword>
<feature type="region of interest" description="Disordered" evidence="1">
    <location>
        <begin position="757"/>
        <end position="776"/>
    </location>
</feature>
<protein>
    <submittedName>
        <fullName evidence="2">Uncharacterized protein</fullName>
    </submittedName>
</protein>
<evidence type="ECO:0000313" key="2">
    <source>
        <dbReference type="EMBL" id="KAB0400133.1"/>
    </source>
</evidence>
<dbReference type="OrthoDB" id="9043019at2759"/>
<dbReference type="Pfam" id="PF15736">
    <property type="entry name" value="DUF4684"/>
    <property type="match status" value="2"/>
</dbReference>
<feature type="compositionally biased region" description="Basic and acidic residues" evidence="1">
    <location>
        <begin position="1144"/>
        <end position="1159"/>
    </location>
</feature>
<evidence type="ECO:0000256" key="1">
    <source>
        <dbReference type="SAM" id="MobiDB-lite"/>
    </source>
</evidence>
<dbReference type="EMBL" id="SGJD01001395">
    <property type="protein sequence ID" value="KAB0400133.1"/>
    <property type="molecule type" value="Genomic_DNA"/>
</dbReference>
<feature type="compositionally biased region" description="Low complexity" evidence="1">
    <location>
        <begin position="1308"/>
        <end position="1319"/>
    </location>
</feature>
<feature type="compositionally biased region" description="Polar residues" evidence="1">
    <location>
        <begin position="315"/>
        <end position="326"/>
    </location>
</feature>
<feature type="compositionally biased region" description="Basic residues" evidence="1">
    <location>
        <begin position="41"/>
        <end position="55"/>
    </location>
</feature>
<sequence length="1359" mass="148490">MELRPDTSHKENVPPRLATPLKPGKRLRGSGSEVAGARSPRQWRLRKSLASRHGRWVPVGQAESRGAATTPSPGAALCQEPCRVQSNLTSPSLGLALRDTTGQLTNSSFRQQSNLQPLAGRPQGRAQAFAIQQSNLSESFWPHRMPSGSPLPRGPLASPASRPRWSRLLCTNTPCPDTGPAAGLGSLEGHTRPDPRSQGGLGGWTSRLVGEPLTLEDLAVPAQSRARAPSQAALHQLLASVQRLECEAVRLRCQASREPPGPVQQEPWTRAGQILPAHPQPSQPVLSSWDERRKHSQGFRETAGFPEAPEVQDGLSDSQASSKPASLETTLEMLPGLPLTLSRGSFLPTLGGQQGGQTLLFSLVQFSPRHPRWAGRRGQDPTGAGRQGRREAGFPRQWPSRCFRAWRHWVQRRRAVAAAMALGHQQLLRGGPRAPWWTLWLQEAQLEAAWGRHTQALLARTFQKEAGAQPIPLCSGLRPDGGDRGVQILQALQQLAAFLLWCHQKEWARQEKGVQGEASGAMLRTQRMERPPQAWCSPAADAAWVSPLDSQCQRAWLCRCFGAWQRFVQRGTRYRDHMANRRAGTLRMCLQQWVQMKQLQASDGAQVTQLSLCWRKAGERGATADGLGVVAQALPQEQGRGSLQEAGRRLALHRALLLWRTRLSQRQRADWAAAAGAGPAVLGRGKVAPAHPSEAGHFSVSLATGQQLWREKYQRCVRARLQGLRRAVFRGWQEAAARQRPTAAGPEQLLLQRWPGLGVGERGSPPPQEKQGESLGMGSWGQARLEAWDPGIMGVKGDPSLESKPPSFHYMNCLGDGGWQAPNPTRCPDKPQVSTSWPGGWAPSLHLFCSHFQAWCGIVRDTGMAQAKGPAFQDGLRRWAPGATFASEAPETAARPREQRVARASFSCWRSQEQGHQVDIKLRRARAQQARQVAPSQCSEAHQQAGERTQAQALCWMLWALGQLRPCCPEVERQVGAHGLRAAPHCASSLGLELVRGQEACAHSATGGRVQRTAITQFQQAGPRRLLRIHWAHWRTALLRVWLEPQAEAQEASTAHPRPRASLRHWPRLATRGHLLVLMGAPALGRQLPKVPGGELTPLNYVLTSSDAPLPGDREPPLCPASQLQLQGPRCARWAQGQRPMGPEGDRSSETKDLKEEARAAARQRWVDARGTDKLVPTLEVQAFGPTKPESLGTAAGICIVNTPQMTPPRHIPFLPNPFFFRGEINSVRENSLDSRALHSAGDHVLSTVLPCHWSGDRAWPVAQLLLTHACAERPSLVRAQSPASLITGPITSEPASETWHQRLAARGLRSRASSSGRPGSRREAAGAPVLGGLGVKQGPSSSCDSFPWKGKRIGAPPT</sequence>